<protein>
    <recommendedName>
        <fullName evidence="4">Secreted protein</fullName>
    </recommendedName>
</protein>
<proteinExistence type="predicted"/>
<dbReference type="Proteomes" id="UP001287286">
    <property type="component" value="Unassembled WGS sequence"/>
</dbReference>
<name>A0ABR0BCF2_PURLI</name>
<feature type="region of interest" description="Disordered" evidence="1">
    <location>
        <begin position="159"/>
        <end position="180"/>
    </location>
</feature>
<organism evidence="2 3">
    <name type="scientific">Purpureocillium lilacinum</name>
    <name type="common">Paecilomyces lilacinus</name>
    <dbReference type="NCBI Taxonomy" id="33203"/>
    <lineage>
        <taxon>Eukaryota</taxon>
        <taxon>Fungi</taxon>
        <taxon>Dikarya</taxon>
        <taxon>Ascomycota</taxon>
        <taxon>Pezizomycotina</taxon>
        <taxon>Sordariomycetes</taxon>
        <taxon>Hypocreomycetidae</taxon>
        <taxon>Hypocreales</taxon>
        <taxon>Ophiocordycipitaceae</taxon>
        <taxon>Purpureocillium</taxon>
    </lineage>
</organism>
<evidence type="ECO:0008006" key="4">
    <source>
        <dbReference type="Google" id="ProtNLM"/>
    </source>
</evidence>
<comment type="caution">
    <text evidence="2">The sequence shown here is derived from an EMBL/GenBank/DDBJ whole genome shotgun (WGS) entry which is preliminary data.</text>
</comment>
<evidence type="ECO:0000256" key="1">
    <source>
        <dbReference type="SAM" id="MobiDB-lite"/>
    </source>
</evidence>
<dbReference type="EMBL" id="JAWRVI010000420">
    <property type="protein sequence ID" value="KAK4065709.1"/>
    <property type="molecule type" value="Genomic_DNA"/>
</dbReference>
<evidence type="ECO:0000313" key="2">
    <source>
        <dbReference type="EMBL" id="KAK4065709.1"/>
    </source>
</evidence>
<accession>A0ABR0BCF2</accession>
<gene>
    <name evidence="2" type="ORF">Purlil1_14035</name>
</gene>
<evidence type="ECO:0000313" key="3">
    <source>
        <dbReference type="Proteomes" id="UP001287286"/>
    </source>
</evidence>
<sequence>MSWRPRRLGKYPITGARMIILAALQWNAATPLGVTPASAAGVCSVRTERTLVLAQPVVYSKAPLVRNSMSFYVALALPSGNSGPNRGRAKSTVTFYGLAVCRYNPHATSQTDKSFTTNEPFYGYRARRKAKYSSWQLAKLRRSSAPLLHCQARPRHPTPILRFVPETPVNKERPIGLGRT</sequence>
<reference evidence="2 3" key="1">
    <citation type="journal article" date="2024" name="Microbiol. Resour. Announc.">
        <title>Genome annotations for the ascomycete fungi Trichoderma harzianum, Trichoderma aggressivum, and Purpureocillium lilacinum.</title>
        <authorList>
            <person name="Beijen E.P.W."/>
            <person name="Ohm R.A."/>
        </authorList>
    </citation>
    <scope>NUCLEOTIDE SEQUENCE [LARGE SCALE GENOMIC DNA]</scope>
    <source>
        <strain evidence="2 3">CBS 150709</strain>
    </source>
</reference>
<keyword evidence="3" id="KW-1185">Reference proteome</keyword>